<feature type="domain" description="J" evidence="7">
    <location>
        <begin position="172"/>
        <end position="236"/>
    </location>
</feature>
<name>A0A9P5NRB0_GYMJU</name>
<dbReference type="InterPro" id="IPR001623">
    <property type="entry name" value="DnaJ_domain"/>
</dbReference>
<keyword evidence="3" id="KW-0256">Endoplasmic reticulum</keyword>
<dbReference type="Proteomes" id="UP000724874">
    <property type="component" value="Unassembled WGS sequence"/>
</dbReference>
<dbReference type="Gene3D" id="1.10.287.110">
    <property type="entry name" value="DnaJ domain"/>
    <property type="match status" value="1"/>
</dbReference>
<accession>A0A9P5NRB0</accession>
<dbReference type="PROSITE" id="PS00636">
    <property type="entry name" value="DNAJ_1"/>
    <property type="match status" value="1"/>
</dbReference>
<dbReference type="GO" id="GO:0071218">
    <property type="term" value="P:cellular response to misfolded protein"/>
    <property type="evidence" value="ECO:0007669"/>
    <property type="project" value="TreeGrafter"/>
</dbReference>
<evidence type="ECO:0000256" key="3">
    <source>
        <dbReference type="ARBA" id="ARBA00022824"/>
    </source>
</evidence>
<evidence type="ECO:0000313" key="8">
    <source>
        <dbReference type="EMBL" id="KAF8906270.1"/>
    </source>
</evidence>
<dbReference type="FunFam" id="1.10.287.110:FF:000070">
    <property type="entry name" value="Endoplasmic reticulum protein, putative"/>
    <property type="match status" value="1"/>
</dbReference>
<dbReference type="PANTHER" id="PTHR43908:SF3">
    <property type="entry name" value="AT29763P-RELATED"/>
    <property type="match status" value="1"/>
</dbReference>
<dbReference type="PROSITE" id="PS50076">
    <property type="entry name" value="DNAJ_2"/>
    <property type="match status" value="1"/>
</dbReference>
<evidence type="ECO:0000256" key="5">
    <source>
        <dbReference type="ARBA" id="ARBA00023136"/>
    </source>
</evidence>
<dbReference type="SMART" id="SM00271">
    <property type="entry name" value="DnaJ"/>
    <property type="match status" value="1"/>
</dbReference>
<evidence type="ECO:0000259" key="7">
    <source>
        <dbReference type="PROSITE" id="PS50076"/>
    </source>
</evidence>
<dbReference type="PANTHER" id="PTHR43908">
    <property type="entry name" value="AT29763P-RELATED"/>
    <property type="match status" value="1"/>
</dbReference>
<dbReference type="InterPro" id="IPR018253">
    <property type="entry name" value="DnaJ_domain_CS"/>
</dbReference>
<sequence>MSRGKYLFPIPDSLHKSTSHLFQRLKVPLYVGGLQQLDSSAATRLGSMEGNKDEALRCLGIARRHLDSENYTSARKFCLKSIALFETPEATKLLALVNKAASASEQKENGGPSSASNSTTEEHPSAAGIKHRYTQPKANGNGTAGGMGGEKREYTPEQANLVKRVRSCKVTEYYEILSVKKDCEDGEIKKAYRKLALALHPDKNGAPGADEAFKLVSKAFQVLSDPQKRAVYDNGSDPEDRFGRMSSGSSGFASNGATRFDGELSPEDLFNMFFGGGGGGGGGFGPGFATSFGGGPTVFTFGGPGFRTQTFTRGGGGTAQNGGNNEPRSLFIQLLPLLLLFAFSFISSLPNLFSTPPPPDPRFSFGLTARYNTEMETGGLGIHYFVNPTEFTNHPVIGAELAKEGIKLGRVVEDVIDDKQKSTDSSRQDSDGKSKTRKVVKGKGKQRGPALQKFEDMIDRVYTQDLYAQCRNGMDRKERAKEAEVGIFGIGTDWEKVKKIDSEVIASCDELKRLGVFNR</sequence>
<dbReference type="Pfam" id="PF00226">
    <property type="entry name" value="DnaJ"/>
    <property type="match status" value="1"/>
</dbReference>
<evidence type="ECO:0000256" key="2">
    <source>
        <dbReference type="ARBA" id="ARBA00022692"/>
    </source>
</evidence>
<proteinExistence type="predicted"/>
<gene>
    <name evidence="8" type="ORF">CPB84DRAFT_1705059</name>
</gene>
<dbReference type="OrthoDB" id="1507364at2759"/>
<organism evidence="8 9">
    <name type="scientific">Gymnopilus junonius</name>
    <name type="common">Spectacular rustgill mushroom</name>
    <name type="synonym">Gymnopilus spectabilis subsp. junonius</name>
    <dbReference type="NCBI Taxonomy" id="109634"/>
    <lineage>
        <taxon>Eukaryota</taxon>
        <taxon>Fungi</taxon>
        <taxon>Dikarya</taxon>
        <taxon>Basidiomycota</taxon>
        <taxon>Agaricomycotina</taxon>
        <taxon>Agaricomycetes</taxon>
        <taxon>Agaricomycetidae</taxon>
        <taxon>Agaricales</taxon>
        <taxon>Agaricineae</taxon>
        <taxon>Hymenogastraceae</taxon>
        <taxon>Gymnopilus</taxon>
    </lineage>
</organism>
<dbReference type="InterPro" id="IPR051100">
    <property type="entry name" value="DnaJ_subfamily_B/C"/>
</dbReference>
<keyword evidence="4" id="KW-1133">Transmembrane helix</keyword>
<feature type="region of interest" description="Disordered" evidence="6">
    <location>
        <begin position="418"/>
        <end position="447"/>
    </location>
</feature>
<dbReference type="AlphaFoldDB" id="A0A9P5NRB0"/>
<feature type="compositionally biased region" description="Basic residues" evidence="6">
    <location>
        <begin position="435"/>
        <end position="446"/>
    </location>
</feature>
<feature type="region of interest" description="Disordered" evidence="6">
    <location>
        <begin position="102"/>
        <end position="153"/>
    </location>
</feature>
<comment type="caution">
    <text evidence="8">The sequence shown here is derived from an EMBL/GenBank/DDBJ whole genome shotgun (WGS) entry which is preliminary data.</text>
</comment>
<dbReference type="InterPro" id="IPR036869">
    <property type="entry name" value="J_dom_sf"/>
</dbReference>
<dbReference type="EMBL" id="JADNYJ010000019">
    <property type="protein sequence ID" value="KAF8906270.1"/>
    <property type="molecule type" value="Genomic_DNA"/>
</dbReference>
<dbReference type="GO" id="GO:0005789">
    <property type="term" value="C:endoplasmic reticulum membrane"/>
    <property type="evidence" value="ECO:0007669"/>
    <property type="project" value="UniProtKB-SubCell"/>
</dbReference>
<dbReference type="GO" id="GO:0030544">
    <property type="term" value="F:Hsp70 protein binding"/>
    <property type="evidence" value="ECO:0007669"/>
    <property type="project" value="TreeGrafter"/>
</dbReference>
<feature type="region of interest" description="Disordered" evidence="6">
    <location>
        <begin position="229"/>
        <end position="250"/>
    </location>
</feature>
<dbReference type="Pfam" id="PF09320">
    <property type="entry name" value="DUF1977"/>
    <property type="match status" value="1"/>
</dbReference>
<evidence type="ECO:0000256" key="1">
    <source>
        <dbReference type="ARBA" id="ARBA00004389"/>
    </source>
</evidence>
<keyword evidence="2" id="KW-0812">Transmembrane</keyword>
<keyword evidence="9" id="KW-1185">Reference proteome</keyword>
<reference evidence="8" key="1">
    <citation type="submission" date="2020-11" db="EMBL/GenBank/DDBJ databases">
        <authorList>
            <consortium name="DOE Joint Genome Institute"/>
            <person name="Ahrendt S."/>
            <person name="Riley R."/>
            <person name="Andreopoulos W."/>
            <person name="LaButti K."/>
            <person name="Pangilinan J."/>
            <person name="Ruiz-duenas F.J."/>
            <person name="Barrasa J.M."/>
            <person name="Sanchez-Garcia M."/>
            <person name="Camarero S."/>
            <person name="Miyauchi S."/>
            <person name="Serrano A."/>
            <person name="Linde D."/>
            <person name="Babiker R."/>
            <person name="Drula E."/>
            <person name="Ayuso-Fernandez I."/>
            <person name="Pacheco R."/>
            <person name="Padilla G."/>
            <person name="Ferreira P."/>
            <person name="Barriuso J."/>
            <person name="Kellner H."/>
            <person name="Castanera R."/>
            <person name="Alfaro M."/>
            <person name="Ramirez L."/>
            <person name="Pisabarro A.G."/>
            <person name="Kuo A."/>
            <person name="Tritt A."/>
            <person name="Lipzen A."/>
            <person name="He G."/>
            <person name="Yan M."/>
            <person name="Ng V."/>
            <person name="Cullen D."/>
            <person name="Martin F."/>
            <person name="Rosso M.-N."/>
            <person name="Henrissat B."/>
            <person name="Hibbett D."/>
            <person name="Martinez A.T."/>
            <person name="Grigoriev I.V."/>
        </authorList>
    </citation>
    <scope>NUCLEOTIDE SEQUENCE</scope>
    <source>
        <strain evidence="8">AH 44721</strain>
    </source>
</reference>
<evidence type="ECO:0000256" key="6">
    <source>
        <dbReference type="SAM" id="MobiDB-lite"/>
    </source>
</evidence>
<evidence type="ECO:0000256" key="4">
    <source>
        <dbReference type="ARBA" id="ARBA00022989"/>
    </source>
</evidence>
<dbReference type="PRINTS" id="PR00625">
    <property type="entry name" value="JDOMAIN"/>
</dbReference>
<feature type="compositionally biased region" description="Basic and acidic residues" evidence="6">
    <location>
        <begin position="418"/>
        <end position="434"/>
    </location>
</feature>
<dbReference type="CDD" id="cd06257">
    <property type="entry name" value="DnaJ"/>
    <property type="match status" value="1"/>
</dbReference>
<comment type="subcellular location">
    <subcellularLocation>
        <location evidence="1">Endoplasmic reticulum membrane</location>
        <topology evidence="1">Single-pass membrane protein</topology>
    </subcellularLocation>
</comment>
<protein>
    <recommendedName>
        <fullName evidence="7">J domain-containing protein</fullName>
    </recommendedName>
</protein>
<dbReference type="SUPFAM" id="SSF46565">
    <property type="entry name" value="Chaperone J-domain"/>
    <property type="match status" value="1"/>
</dbReference>
<keyword evidence="5" id="KW-0472">Membrane</keyword>
<dbReference type="InterPro" id="IPR015399">
    <property type="entry name" value="DUF1977_DnaJ-like"/>
</dbReference>
<evidence type="ECO:0000313" key="9">
    <source>
        <dbReference type="Proteomes" id="UP000724874"/>
    </source>
</evidence>